<feature type="transmembrane region" description="Helical" evidence="6">
    <location>
        <begin position="68"/>
        <end position="96"/>
    </location>
</feature>
<evidence type="ECO:0000313" key="8">
    <source>
        <dbReference type="Proteomes" id="UP000593563"/>
    </source>
</evidence>
<keyword evidence="8" id="KW-1185">Reference proteome</keyword>
<protein>
    <submittedName>
        <fullName evidence="7">Uncharacterized protein</fullName>
    </submittedName>
</protein>
<sequence length="271" mass="29758">MGSASNKTVTVLNFLTLIVSVAAIGFSVWLMTHPGSLCQSFIQKPLLCLGLVLLGVSILGIVGSCYGVSVFLCLYVVLMFVLVLGLIGFTIFSVIVTNKGVGQAISGKGYKEYRLGDYSNWLRKYVVNGKNWGKIKSCLVDVHVCSSLSGVKTAHEFDERPLSPLQSGCCKPPADCGFQFKNATFWIAPEQSQENQNTDCTTWSNKQDELCFNCSSCKAGVLNGIKKQWKLLAIISICVTLVVIVIYSLGCCALKNSRNDKYFMRMQKGYY</sequence>
<reference evidence="7" key="1">
    <citation type="submission" date="2020-01" db="EMBL/GenBank/DDBJ databases">
        <title>The Celery Genome Sequence Reveals Sequential Paleo-tetraploidization, Resistance Gene Elimination, Karyotype Evolution, and Functional Innovation in Apiales.</title>
        <authorList>
            <person name="Song X."/>
        </authorList>
    </citation>
    <scope>NUCLEOTIDE SEQUENCE</scope>
    <source>
        <tissue evidence="7">Leaf</tissue>
    </source>
</reference>
<gene>
    <name evidence="7" type="ORF">AG4045_029397</name>
</gene>
<evidence type="ECO:0000256" key="4">
    <source>
        <dbReference type="ARBA" id="ARBA00022989"/>
    </source>
</evidence>
<keyword evidence="5 6" id="KW-0472">Membrane</keyword>
<name>A0A6L5BC26_APIGR</name>
<evidence type="ECO:0000256" key="3">
    <source>
        <dbReference type="ARBA" id="ARBA00022692"/>
    </source>
</evidence>
<dbReference type="PANTHER" id="PTHR32191">
    <property type="entry name" value="TETRASPANIN-8-RELATED"/>
    <property type="match status" value="1"/>
</dbReference>
<dbReference type="InterPro" id="IPR044991">
    <property type="entry name" value="TET_plant"/>
</dbReference>
<feature type="transmembrane region" description="Helical" evidence="6">
    <location>
        <begin position="231"/>
        <end position="250"/>
    </location>
</feature>
<evidence type="ECO:0000256" key="6">
    <source>
        <dbReference type="SAM" id="Phobius"/>
    </source>
</evidence>
<proteinExistence type="inferred from homology"/>
<dbReference type="Pfam" id="PF00335">
    <property type="entry name" value="Tetraspanin"/>
    <property type="match status" value="1"/>
</dbReference>
<feature type="transmembrane region" description="Helical" evidence="6">
    <location>
        <begin position="12"/>
        <end position="32"/>
    </location>
</feature>
<evidence type="ECO:0000256" key="5">
    <source>
        <dbReference type="ARBA" id="ARBA00023136"/>
    </source>
</evidence>
<dbReference type="EMBL" id="WRXP01001280">
    <property type="protein sequence ID" value="KAF1002387.1"/>
    <property type="molecule type" value="Genomic_DNA"/>
</dbReference>
<keyword evidence="3 6" id="KW-0812">Transmembrane</keyword>
<evidence type="ECO:0000256" key="2">
    <source>
        <dbReference type="ARBA" id="ARBA00006840"/>
    </source>
</evidence>
<organism evidence="7 8">
    <name type="scientific">Apium graveolens</name>
    <name type="common">Celery</name>
    <dbReference type="NCBI Taxonomy" id="4045"/>
    <lineage>
        <taxon>Eukaryota</taxon>
        <taxon>Viridiplantae</taxon>
        <taxon>Streptophyta</taxon>
        <taxon>Embryophyta</taxon>
        <taxon>Tracheophyta</taxon>
        <taxon>Spermatophyta</taxon>
        <taxon>Magnoliopsida</taxon>
        <taxon>eudicotyledons</taxon>
        <taxon>Gunneridae</taxon>
        <taxon>Pentapetalae</taxon>
        <taxon>asterids</taxon>
        <taxon>campanulids</taxon>
        <taxon>Apiales</taxon>
        <taxon>Apiaceae</taxon>
        <taxon>Apioideae</taxon>
        <taxon>apioid superclade</taxon>
        <taxon>Apieae</taxon>
        <taxon>Apium</taxon>
    </lineage>
</organism>
<dbReference type="Proteomes" id="UP000593563">
    <property type="component" value="Unassembled WGS sequence"/>
</dbReference>
<dbReference type="GO" id="GO:0009734">
    <property type="term" value="P:auxin-activated signaling pathway"/>
    <property type="evidence" value="ECO:0007669"/>
    <property type="project" value="InterPro"/>
</dbReference>
<comment type="caution">
    <text evidence="7">The sequence shown here is derived from an EMBL/GenBank/DDBJ whole genome shotgun (WGS) entry which is preliminary data.</text>
</comment>
<dbReference type="GO" id="GO:0016020">
    <property type="term" value="C:membrane"/>
    <property type="evidence" value="ECO:0007669"/>
    <property type="project" value="UniProtKB-SubCell"/>
</dbReference>
<evidence type="ECO:0000256" key="1">
    <source>
        <dbReference type="ARBA" id="ARBA00004141"/>
    </source>
</evidence>
<evidence type="ECO:0000313" key="7">
    <source>
        <dbReference type="EMBL" id="KAF1002387.1"/>
    </source>
</evidence>
<feature type="transmembrane region" description="Helical" evidence="6">
    <location>
        <begin position="44"/>
        <end position="62"/>
    </location>
</feature>
<accession>A0A6L5BC26</accession>
<dbReference type="AlphaFoldDB" id="A0A6L5BC26"/>
<keyword evidence="4 6" id="KW-1133">Transmembrane helix</keyword>
<comment type="subcellular location">
    <subcellularLocation>
        <location evidence="1">Membrane</location>
        <topology evidence="1">Multi-pass membrane protein</topology>
    </subcellularLocation>
</comment>
<dbReference type="InterPro" id="IPR018499">
    <property type="entry name" value="Tetraspanin/Peripherin"/>
</dbReference>
<comment type="similarity">
    <text evidence="2">Belongs to the tetraspanin (TM4SF) family.</text>
</comment>